<dbReference type="AlphaFoldDB" id="A0AAD7RHM3"/>
<accession>A0AAD7RHM3</accession>
<keyword evidence="2" id="KW-1185">Reference proteome</keyword>
<sequence length="240" mass="26258">MEGGGPGLRSAPPAGSRLRALCARSALCPLCPPFGAVQSTVYASQKYRKLKRFPVVKRAMDWADLELVCGLWVCVTVEPVYRGEAAPLGLRGRESVRAGVSQSITLRGHVVPGDTSVKPTADAVRPRRGAFANPPSLRSLLTRFKCGRAAGRLPQDWHCQTHRVQTGGPRMDSVFKFLRAIPAAIRSTSFWSRDGSSRREEPKPVRVLLRRPPGQARRTLSLIKHLLAPCRLLGCCALEC</sequence>
<dbReference type="EMBL" id="JAINUG010000274">
    <property type="protein sequence ID" value="KAJ8384318.1"/>
    <property type="molecule type" value="Genomic_DNA"/>
</dbReference>
<evidence type="ECO:0000313" key="2">
    <source>
        <dbReference type="Proteomes" id="UP001221898"/>
    </source>
</evidence>
<reference evidence="1" key="1">
    <citation type="journal article" date="2023" name="Science">
        <title>Genome structures resolve the early diversification of teleost fishes.</title>
        <authorList>
            <person name="Parey E."/>
            <person name="Louis A."/>
            <person name="Montfort J."/>
            <person name="Bouchez O."/>
            <person name="Roques C."/>
            <person name="Iampietro C."/>
            <person name="Lluch J."/>
            <person name="Castinel A."/>
            <person name="Donnadieu C."/>
            <person name="Desvignes T."/>
            <person name="Floi Bucao C."/>
            <person name="Jouanno E."/>
            <person name="Wen M."/>
            <person name="Mejri S."/>
            <person name="Dirks R."/>
            <person name="Jansen H."/>
            <person name="Henkel C."/>
            <person name="Chen W.J."/>
            <person name="Zahm M."/>
            <person name="Cabau C."/>
            <person name="Klopp C."/>
            <person name="Thompson A.W."/>
            <person name="Robinson-Rechavi M."/>
            <person name="Braasch I."/>
            <person name="Lecointre G."/>
            <person name="Bobe J."/>
            <person name="Postlethwait J.H."/>
            <person name="Berthelot C."/>
            <person name="Roest Crollius H."/>
            <person name="Guiguen Y."/>
        </authorList>
    </citation>
    <scope>NUCLEOTIDE SEQUENCE</scope>
    <source>
        <strain evidence="1">NC1722</strain>
    </source>
</reference>
<organism evidence="1 2">
    <name type="scientific">Aldrovandia affinis</name>
    <dbReference type="NCBI Taxonomy" id="143900"/>
    <lineage>
        <taxon>Eukaryota</taxon>
        <taxon>Metazoa</taxon>
        <taxon>Chordata</taxon>
        <taxon>Craniata</taxon>
        <taxon>Vertebrata</taxon>
        <taxon>Euteleostomi</taxon>
        <taxon>Actinopterygii</taxon>
        <taxon>Neopterygii</taxon>
        <taxon>Teleostei</taxon>
        <taxon>Notacanthiformes</taxon>
        <taxon>Halosauridae</taxon>
        <taxon>Aldrovandia</taxon>
    </lineage>
</organism>
<evidence type="ECO:0000313" key="1">
    <source>
        <dbReference type="EMBL" id="KAJ8384318.1"/>
    </source>
</evidence>
<gene>
    <name evidence="1" type="ORF">AAFF_G00206750</name>
</gene>
<protein>
    <submittedName>
        <fullName evidence="1">Uncharacterized protein</fullName>
    </submittedName>
</protein>
<name>A0AAD7RHM3_9TELE</name>
<dbReference type="Proteomes" id="UP001221898">
    <property type="component" value="Unassembled WGS sequence"/>
</dbReference>
<comment type="caution">
    <text evidence="1">The sequence shown here is derived from an EMBL/GenBank/DDBJ whole genome shotgun (WGS) entry which is preliminary data.</text>
</comment>
<proteinExistence type="predicted"/>